<keyword evidence="3" id="KW-1185">Reference proteome</keyword>
<organism evidence="2">
    <name type="scientific">Rosellinia necatrix</name>
    <name type="common">White root-rot fungus</name>
    <dbReference type="NCBI Taxonomy" id="77044"/>
    <lineage>
        <taxon>Eukaryota</taxon>
        <taxon>Fungi</taxon>
        <taxon>Dikarya</taxon>
        <taxon>Ascomycota</taxon>
        <taxon>Pezizomycotina</taxon>
        <taxon>Sordariomycetes</taxon>
        <taxon>Xylariomycetidae</taxon>
        <taxon>Xylariales</taxon>
        <taxon>Xylariaceae</taxon>
        <taxon>Rosellinia</taxon>
    </lineage>
</organism>
<dbReference type="Gene3D" id="1.20.58.340">
    <property type="entry name" value="Magnesium transport protein CorA, transmembrane region"/>
    <property type="match status" value="1"/>
</dbReference>
<gene>
    <name evidence="2" type="ORF">SAMD00023353_6000390</name>
</gene>
<evidence type="ECO:0000256" key="1">
    <source>
        <dbReference type="SAM" id="Phobius"/>
    </source>
</evidence>
<evidence type="ECO:0000313" key="2">
    <source>
        <dbReference type="EMBL" id="GAP91333.1"/>
    </source>
</evidence>
<dbReference type="AlphaFoldDB" id="A0A1W2TS57"/>
<keyword evidence="1" id="KW-0472">Membrane</keyword>
<dbReference type="OMA" id="MALGLWR"/>
<feature type="transmembrane region" description="Helical" evidence="1">
    <location>
        <begin position="481"/>
        <end position="503"/>
    </location>
</feature>
<dbReference type="InterPro" id="IPR002523">
    <property type="entry name" value="MgTranspt_CorA/ZnTranspt_ZntB"/>
</dbReference>
<feature type="transmembrane region" description="Helical" evidence="1">
    <location>
        <begin position="446"/>
        <end position="469"/>
    </location>
</feature>
<reference evidence="2" key="1">
    <citation type="submission" date="2016-03" db="EMBL/GenBank/DDBJ databases">
        <title>Draft genome sequence of Rosellinia necatrix.</title>
        <authorList>
            <person name="Kanematsu S."/>
        </authorList>
    </citation>
    <scope>NUCLEOTIDE SEQUENCE [LARGE SCALE GENOMIC DNA]</scope>
    <source>
        <strain evidence="2">W97</strain>
    </source>
</reference>
<name>A0A1W2TS57_ROSNE</name>
<dbReference type="Proteomes" id="UP000054516">
    <property type="component" value="Unassembled WGS sequence"/>
</dbReference>
<dbReference type="GO" id="GO:0016020">
    <property type="term" value="C:membrane"/>
    <property type="evidence" value="ECO:0007669"/>
    <property type="project" value="InterPro"/>
</dbReference>
<dbReference type="OrthoDB" id="5392974at2759"/>
<proteinExistence type="predicted"/>
<keyword evidence="1" id="KW-1133">Transmembrane helix</keyword>
<dbReference type="GO" id="GO:0046873">
    <property type="term" value="F:metal ion transmembrane transporter activity"/>
    <property type="evidence" value="ECO:0007669"/>
    <property type="project" value="InterPro"/>
</dbReference>
<evidence type="ECO:0000313" key="3">
    <source>
        <dbReference type="Proteomes" id="UP000054516"/>
    </source>
</evidence>
<protein>
    <submittedName>
        <fullName evidence="2">Putative Mg2+ transporter-like Zinc transport protein</fullName>
    </submittedName>
</protein>
<keyword evidence="1" id="KW-0812">Transmembrane</keyword>
<accession>A0A1W2TS57</accession>
<dbReference type="Pfam" id="PF01544">
    <property type="entry name" value="CorA"/>
    <property type="match status" value="1"/>
</dbReference>
<dbReference type="STRING" id="77044.A0A1W2TS57"/>
<dbReference type="EMBL" id="DF977505">
    <property type="protein sequence ID" value="GAP91333.1"/>
    <property type="molecule type" value="Genomic_DNA"/>
</dbReference>
<sequence length="515" mass="57556">MTSYSVNPSNPTIISTDIGQRSSNFHAVPSNSKPPRSIRQTPSRHWLSFESRVPLDTSIQTSVLDHVTNAEDIYETSLFSIGSQVTVFQPNSDWESCLLKQLGGKAPVTVNQSTTLTISEFLTNWKATLMQDFGCGIPTQFVVLVDTAPSVKRDEMAAFSISSDQCDELVSTLKMCPPFLPCLWTTKIAHGFRQFGYAGRGGQCQAIDIWYTVPVSVTVKGEGNLSLASSTIYSRYVTGSPQTSLVMIFLRYNWQGSSLDGRPTGDYAKLLDKFKVAQHVSGAESRQARNGCQWHLAPQVAYFGMALGLWRQGLSFLNSFTHDQEVKIHRELSGDTEHTTISIRSVHLRLKYLHEEIENLQSICLSLDFLYKYWLQEATKQREVQGDSGVSSIDDLFILRDEFGIQIRGREELVKRLSNIQNLYFNLTTSKIAQASKSDSTAMKTIAVVTAVFFPATFIATFLSTTFFNYSDSLVTTSSSIWIYFAVTIPVTIIVLGAMFYWLKRRPVNSVDQGA</sequence>